<dbReference type="GO" id="GO:0004222">
    <property type="term" value="F:metalloendopeptidase activity"/>
    <property type="evidence" value="ECO:0007669"/>
    <property type="project" value="InterPro"/>
</dbReference>
<dbReference type="Pfam" id="PF19310">
    <property type="entry name" value="TOP_N"/>
    <property type="match status" value="1"/>
</dbReference>
<dbReference type="InterPro" id="IPR024077">
    <property type="entry name" value="Neurolysin/TOP_dom2"/>
</dbReference>
<evidence type="ECO:0000256" key="3">
    <source>
        <dbReference type="ARBA" id="ARBA00022723"/>
    </source>
</evidence>
<evidence type="ECO:0000256" key="2">
    <source>
        <dbReference type="ARBA" id="ARBA00022670"/>
    </source>
</evidence>
<dbReference type="GO" id="GO:0006508">
    <property type="term" value="P:proteolysis"/>
    <property type="evidence" value="ECO:0007669"/>
    <property type="project" value="UniProtKB-KW"/>
</dbReference>
<dbReference type="PANTHER" id="PTHR11804">
    <property type="entry name" value="PROTEASE M3 THIMET OLIGOPEPTIDASE-RELATED"/>
    <property type="match status" value="1"/>
</dbReference>
<keyword evidence="6 7" id="KW-0482">Metalloprotease</keyword>
<dbReference type="GO" id="GO:0006518">
    <property type="term" value="P:peptide metabolic process"/>
    <property type="evidence" value="ECO:0007669"/>
    <property type="project" value="TreeGrafter"/>
</dbReference>
<organism evidence="10 11">
    <name type="scientific">Planctomyces bekefii</name>
    <dbReference type="NCBI Taxonomy" id="1653850"/>
    <lineage>
        <taxon>Bacteria</taxon>
        <taxon>Pseudomonadati</taxon>
        <taxon>Planctomycetota</taxon>
        <taxon>Planctomycetia</taxon>
        <taxon>Planctomycetales</taxon>
        <taxon>Planctomycetaceae</taxon>
        <taxon>Planctomyces</taxon>
    </lineage>
</organism>
<name>A0A5C6M6P9_9PLAN</name>
<sequence length="387" mass="43815">VLSQIVELRLQLRQSEPLYRRLLRLREHRDIAAAEARRRIVERMIQSAEQSGIGLQGDQRARFNEIQQQLSQLATDFSNHVLDATKAWSLNLTDAESVRGFPESLRRLTAAAWSRAAENSGGTAATAEQGPWRITLDQPCFGPLMEHSRDRNLRETVYRAYVTRASAGALDNGPLIERILQLRREQSRLLGYDCYADLSLSQKMAGDVAAVQQMFDRLLQASFDRAKKELEELSSTAAEQGQDGPLAHWDIAFWAERLREHRFSFTDEQLRPYFSLDRVLDGLFGLCERLFGIRVQRAADAVSVWDADVRFYEVMNDAGTRIAGFFLDPYSRPANKRPGAWMNDCIGRSVTVRGTRLPVAHLICNSTPPRRREARADDLPRGGNAVS</sequence>
<evidence type="ECO:0000313" key="11">
    <source>
        <dbReference type="Proteomes" id="UP000321083"/>
    </source>
</evidence>
<gene>
    <name evidence="10" type="ORF">E3A20_21610</name>
</gene>
<evidence type="ECO:0000256" key="1">
    <source>
        <dbReference type="ARBA" id="ARBA00006040"/>
    </source>
</evidence>
<dbReference type="InterPro" id="IPR001567">
    <property type="entry name" value="Pept_M3A_M3B_dom"/>
</dbReference>
<keyword evidence="5 7" id="KW-0862">Zinc</keyword>
<evidence type="ECO:0000256" key="5">
    <source>
        <dbReference type="ARBA" id="ARBA00022833"/>
    </source>
</evidence>
<dbReference type="SUPFAM" id="SSF55486">
    <property type="entry name" value="Metalloproteases ('zincins'), catalytic domain"/>
    <property type="match status" value="1"/>
</dbReference>
<evidence type="ECO:0000256" key="6">
    <source>
        <dbReference type="ARBA" id="ARBA00023049"/>
    </source>
</evidence>
<comment type="cofactor">
    <cofactor evidence="7">
        <name>Zn(2+)</name>
        <dbReference type="ChEBI" id="CHEBI:29105"/>
    </cofactor>
    <text evidence="7">Binds 1 zinc ion.</text>
</comment>
<keyword evidence="2 7" id="KW-0645">Protease</keyword>
<evidence type="ECO:0000256" key="4">
    <source>
        <dbReference type="ARBA" id="ARBA00022801"/>
    </source>
</evidence>
<comment type="similarity">
    <text evidence="1 7">Belongs to the peptidase M3 family.</text>
</comment>
<dbReference type="GO" id="GO:0046872">
    <property type="term" value="F:metal ion binding"/>
    <property type="evidence" value="ECO:0007669"/>
    <property type="project" value="UniProtKB-UniRule"/>
</dbReference>
<evidence type="ECO:0000259" key="9">
    <source>
        <dbReference type="Pfam" id="PF19310"/>
    </source>
</evidence>
<accession>A0A5C6M6P9</accession>
<keyword evidence="3 7" id="KW-0479">Metal-binding</keyword>
<dbReference type="Proteomes" id="UP000321083">
    <property type="component" value="Unassembled WGS sequence"/>
</dbReference>
<comment type="caution">
    <text evidence="10">The sequence shown here is derived from an EMBL/GenBank/DDBJ whole genome shotgun (WGS) entry which is preliminary data.</text>
</comment>
<feature type="non-terminal residue" evidence="10">
    <location>
        <position position="1"/>
    </location>
</feature>
<proteinExistence type="inferred from homology"/>
<dbReference type="Gene3D" id="1.10.1370.10">
    <property type="entry name" value="Neurolysin, domain 3"/>
    <property type="match status" value="1"/>
</dbReference>
<evidence type="ECO:0000256" key="7">
    <source>
        <dbReference type="RuleBase" id="RU003435"/>
    </source>
</evidence>
<dbReference type="InterPro" id="IPR024079">
    <property type="entry name" value="MetalloPept_cat_dom_sf"/>
</dbReference>
<reference evidence="10 11" key="1">
    <citation type="submission" date="2019-08" db="EMBL/GenBank/DDBJ databases">
        <title>100 year-old enigma solved: identification of Planctomyces bekefii, the type genus and species of the phylum Planctomycetes.</title>
        <authorList>
            <person name="Svetlana D.N."/>
            <person name="Overmann J."/>
        </authorList>
    </citation>
    <scope>NUCLEOTIDE SEQUENCE [LARGE SCALE GENOMIC DNA]</scope>
    <source>
        <strain evidence="10">Phe10_nw2017</strain>
    </source>
</reference>
<evidence type="ECO:0000313" key="10">
    <source>
        <dbReference type="EMBL" id="TWW08711.1"/>
    </source>
</evidence>
<feature type="domain" description="Peptidase M3A/M3B catalytic" evidence="8">
    <location>
        <begin position="144"/>
        <end position="371"/>
    </location>
</feature>
<reference evidence="10 11" key="2">
    <citation type="submission" date="2019-08" db="EMBL/GenBank/DDBJ databases">
        <authorList>
            <person name="Henke P."/>
        </authorList>
    </citation>
    <scope>NUCLEOTIDE SEQUENCE [LARGE SCALE GENOMIC DNA]</scope>
    <source>
        <strain evidence="10">Phe10_nw2017</strain>
    </source>
</reference>
<protein>
    <submittedName>
        <fullName evidence="10">Oligopeptidase A M3</fullName>
    </submittedName>
</protein>
<dbReference type="Gene3D" id="3.40.390.10">
    <property type="entry name" value="Collagenase (Catalytic Domain)"/>
    <property type="match status" value="1"/>
</dbReference>
<dbReference type="PANTHER" id="PTHR11804:SF83">
    <property type="entry name" value="LD37516P"/>
    <property type="match status" value="1"/>
</dbReference>
<dbReference type="AlphaFoldDB" id="A0A5C6M6P9"/>
<dbReference type="InterPro" id="IPR045666">
    <property type="entry name" value="OpdA_N"/>
</dbReference>
<dbReference type="InterPro" id="IPR045090">
    <property type="entry name" value="Pept_M3A_M3B"/>
</dbReference>
<evidence type="ECO:0000259" key="8">
    <source>
        <dbReference type="Pfam" id="PF01432"/>
    </source>
</evidence>
<keyword evidence="11" id="KW-1185">Reference proteome</keyword>
<keyword evidence="4 7" id="KW-0378">Hydrolase</keyword>
<dbReference type="Pfam" id="PF01432">
    <property type="entry name" value="Peptidase_M3"/>
    <property type="match status" value="1"/>
</dbReference>
<dbReference type="EMBL" id="SRHE01000537">
    <property type="protein sequence ID" value="TWW08711.1"/>
    <property type="molecule type" value="Genomic_DNA"/>
</dbReference>
<feature type="domain" description="Oligopeptidase A N-terminal" evidence="9">
    <location>
        <begin position="3"/>
        <end position="60"/>
    </location>
</feature>